<feature type="compositionally biased region" description="Basic and acidic residues" evidence="1">
    <location>
        <begin position="1"/>
        <end position="13"/>
    </location>
</feature>
<name>A0A843XSH3_COLES</name>
<proteinExistence type="predicted"/>
<feature type="compositionally biased region" description="Polar residues" evidence="1">
    <location>
        <begin position="25"/>
        <end position="34"/>
    </location>
</feature>
<organism evidence="2 3">
    <name type="scientific">Colocasia esculenta</name>
    <name type="common">Wild taro</name>
    <name type="synonym">Arum esculentum</name>
    <dbReference type="NCBI Taxonomy" id="4460"/>
    <lineage>
        <taxon>Eukaryota</taxon>
        <taxon>Viridiplantae</taxon>
        <taxon>Streptophyta</taxon>
        <taxon>Embryophyta</taxon>
        <taxon>Tracheophyta</taxon>
        <taxon>Spermatophyta</taxon>
        <taxon>Magnoliopsida</taxon>
        <taxon>Liliopsida</taxon>
        <taxon>Araceae</taxon>
        <taxon>Aroideae</taxon>
        <taxon>Colocasieae</taxon>
        <taxon>Colocasia</taxon>
    </lineage>
</organism>
<evidence type="ECO:0000313" key="2">
    <source>
        <dbReference type="EMBL" id="MQM22819.1"/>
    </source>
</evidence>
<keyword evidence="3" id="KW-1185">Reference proteome</keyword>
<feature type="compositionally biased region" description="Polar residues" evidence="1">
    <location>
        <begin position="47"/>
        <end position="58"/>
    </location>
</feature>
<feature type="region of interest" description="Disordered" evidence="1">
    <location>
        <begin position="1"/>
        <end position="78"/>
    </location>
</feature>
<feature type="non-terminal residue" evidence="2">
    <location>
        <position position="1"/>
    </location>
</feature>
<evidence type="ECO:0000256" key="1">
    <source>
        <dbReference type="SAM" id="MobiDB-lite"/>
    </source>
</evidence>
<sequence length="146" mass="16184">YYKAIEIEKRLDHNPGQAEDDSRRTSGQTLSTHPPRQRSSRKIGATTRDQSLKTSTNIPDLHKVGQEQPGVTMRETEQPCEKHRLTIGTATSDLHQVEGPQAEPPCTSDTPRGQGTTHFGATTDGTMEWVTKTAVGFQHKVPRENP</sequence>
<reference evidence="2" key="1">
    <citation type="submission" date="2017-07" db="EMBL/GenBank/DDBJ databases">
        <title>Taro Niue Genome Assembly and Annotation.</title>
        <authorList>
            <person name="Atibalentja N."/>
            <person name="Keating K."/>
            <person name="Fields C.J."/>
        </authorList>
    </citation>
    <scope>NUCLEOTIDE SEQUENCE</scope>
    <source>
        <strain evidence="2">Niue_2</strain>
        <tissue evidence="2">Leaf</tissue>
    </source>
</reference>
<dbReference type="Proteomes" id="UP000652761">
    <property type="component" value="Unassembled WGS sequence"/>
</dbReference>
<feature type="compositionally biased region" description="Polar residues" evidence="1">
    <location>
        <begin position="107"/>
        <end position="125"/>
    </location>
</feature>
<comment type="caution">
    <text evidence="2">The sequence shown here is derived from an EMBL/GenBank/DDBJ whole genome shotgun (WGS) entry which is preliminary data.</text>
</comment>
<accession>A0A843XSH3</accession>
<dbReference type="EMBL" id="NMUH01014051">
    <property type="protein sequence ID" value="MQM22819.1"/>
    <property type="molecule type" value="Genomic_DNA"/>
</dbReference>
<feature type="region of interest" description="Disordered" evidence="1">
    <location>
        <begin position="96"/>
        <end position="126"/>
    </location>
</feature>
<evidence type="ECO:0000313" key="3">
    <source>
        <dbReference type="Proteomes" id="UP000652761"/>
    </source>
</evidence>
<feature type="non-terminal residue" evidence="2">
    <location>
        <position position="146"/>
    </location>
</feature>
<gene>
    <name evidence="2" type="ORF">Taro_055876</name>
</gene>
<dbReference type="AlphaFoldDB" id="A0A843XSH3"/>
<protein>
    <submittedName>
        <fullName evidence="2">Uncharacterized protein</fullName>
    </submittedName>
</protein>